<protein>
    <submittedName>
        <fullName evidence="1">Uncharacterized protein</fullName>
    </submittedName>
</protein>
<sequence length="200" mass="22533">MALENPDGLCSISIEVAAVPTVKLIAVKKKISRGAAELIAVKKIGRGSLQSSSAEKNEICIRHIFSSKSPFELPPFSSHPNPFAVFGRRLKRCSSPRRSSLPPPLPPLRTHQQLSQYTKFGGPAPHRPVEDLAFAVARFIQKGGSFINYYMAPQLLKWILSQLKICLHSPVSCFLWPTIRYEVLESYEEVTGRRWMFNWI</sequence>
<comment type="caution">
    <text evidence="1">The sequence shown here is derived from an EMBL/GenBank/DDBJ whole genome shotgun (WGS) entry which is preliminary data.</text>
</comment>
<name>A0ACC2L5L6_PERAE</name>
<accession>A0ACC2L5L6</accession>
<dbReference type="EMBL" id="CM056815">
    <property type="protein sequence ID" value="KAJ8628550.1"/>
    <property type="molecule type" value="Genomic_DNA"/>
</dbReference>
<organism evidence="1 2">
    <name type="scientific">Persea americana</name>
    <name type="common">Avocado</name>
    <dbReference type="NCBI Taxonomy" id="3435"/>
    <lineage>
        <taxon>Eukaryota</taxon>
        <taxon>Viridiplantae</taxon>
        <taxon>Streptophyta</taxon>
        <taxon>Embryophyta</taxon>
        <taxon>Tracheophyta</taxon>
        <taxon>Spermatophyta</taxon>
        <taxon>Magnoliopsida</taxon>
        <taxon>Magnoliidae</taxon>
        <taxon>Laurales</taxon>
        <taxon>Lauraceae</taxon>
        <taxon>Persea</taxon>
    </lineage>
</organism>
<dbReference type="Proteomes" id="UP001234297">
    <property type="component" value="Chromosome 7"/>
</dbReference>
<evidence type="ECO:0000313" key="2">
    <source>
        <dbReference type="Proteomes" id="UP001234297"/>
    </source>
</evidence>
<keyword evidence="2" id="KW-1185">Reference proteome</keyword>
<reference evidence="1 2" key="1">
    <citation type="journal article" date="2022" name="Hortic Res">
        <title>A haplotype resolved chromosomal level avocado genome allows analysis of novel avocado genes.</title>
        <authorList>
            <person name="Nath O."/>
            <person name="Fletcher S.J."/>
            <person name="Hayward A."/>
            <person name="Shaw L.M."/>
            <person name="Masouleh A.K."/>
            <person name="Furtado A."/>
            <person name="Henry R.J."/>
            <person name="Mitter N."/>
        </authorList>
    </citation>
    <scope>NUCLEOTIDE SEQUENCE [LARGE SCALE GENOMIC DNA]</scope>
    <source>
        <strain evidence="2">cv. Hass</strain>
    </source>
</reference>
<proteinExistence type="predicted"/>
<gene>
    <name evidence="1" type="ORF">MRB53_021873</name>
</gene>
<evidence type="ECO:0000313" key="1">
    <source>
        <dbReference type="EMBL" id="KAJ8628550.1"/>
    </source>
</evidence>